<accession>A0A674I1E5</accession>
<name>A0A674I1E5_9SAUR</name>
<protein>
    <submittedName>
        <fullName evidence="2">Uncharacterized protein</fullName>
    </submittedName>
</protein>
<evidence type="ECO:0000313" key="3">
    <source>
        <dbReference type="Proteomes" id="UP000472274"/>
    </source>
</evidence>
<keyword evidence="1" id="KW-1133">Transmembrane helix</keyword>
<reference evidence="2" key="1">
    <citation type="submission" date="2025-08" db="UniProtKB">
        <authorList>
            <consortium name="Ensembl"/>
        </authorList>
    </citation>
    <scope>IDENTIFICATION</scope>
</reference>
<keyword evidence="1" id="KW-0472">Membrane</keyword>
<dbReference type="Proteomes" id="UP000472274">
    <property type="component" value="Unplaced"/>
</dbReference>
<dbReference type="Ensembl" id="ENSTMTT00000003264.1">
    <property type="protein sequence ID" value="ENSTMTP00000003146.1"/>
    <property type="gene ID" value="ENSTMTG00000002380.1"/>
</dbReference>
<proteinExistence type="predicted"/>
<evidence type="ECO:0000313" key="2">
    <source>
        <dbReference type="Ensembl" id="ENSTMTP00000003146.1"/>
    </source>
</evidence>
<dbReference type="InParanoid" id="A0A674I1E5"/>
<reference evidence="2" key="2">
    <citation type="submission" date="2025-09" db="UniProtKB">
        <authorList>
            <consortium name="Ensembl"/>
        </authorList>
    </citation>
    <scope>IDENTIFICATION</scope>
</reference>
<evidence type="ECO:0000256" key="1">
    <source>
        <dbReference type="SAM" id="Phobius"/>
    </source>
</evidence>
<keyword evidence="3" id="KW-1185">Reference proteome</keyword>
<organism evidence="2 3">
    <name type="scientific">Terrapene triunguis</name>
    <name type="common">Three-toed box turtle</name>
    <dbReference type="NCBI Taxonomy" id="2587831"/>
    <lineage>
        <taxon>Eukaryota</taxon>
        <taxon>Metazoa</taxon>
        <taxon>Chordata</taxon>
        <taxon>Craniata</taxon>
        <taxon>Vertebrata</taxon>
        <taxon>Euteleostomi</taxon>
        <taxon>Archelosauria</taxon>
        <taxon>Testudinata</taxon>
        <taxon>Testudines</taxon>
        <taxon>Cryptodira</taxon>
        <taxon>Durocryptodira</taxon>
        <taxon>Testudinoidea</taxon>
        <taxon>Emydidae</taxon>
        <taxon>Terrapene</taxon>
    </lineage>
</organism>
<feature type="transmembrane region" description="Helical" evidence="1">
    <location>
        <begin position="84"/>
        <end position="109"/>
    </location>
</feature>
<sequence length="115" mass="13087">TSEGCSEDSGFCVCLLVSCTARVMPTEAWKAVFVLPEAATKTLGLNSVHWPARYKAPLAYRQLRTIRDDCRLHRACTVAKFSKLWIIVAFIYLFSHLDIDFILIAHFSAFQWECV</sequence>
<dbReference type="AlphaFoldDB" id="A0A674I1E5"/>
<keyword evidence="1" id="KW-0812">Transmembrane</keyword>